<dbReference type="RefSeq" id="WP_279242181.1">
    <property type="nucleotide sequence ID" value="NZ_CP036501.1"/>
</dbReference>
<dbReference type="SUPFAM" id="SSF51182">
    <property type="entry name" value="RmlC-like cupins"/>
    <property type="match status" value="1"/>
</dbReference>
<reference evidence="1 2" key="1">
    <citation type="submission" date="2019-02" db="EMBL/GenBank/DDBJ databases">
        <title>Halieaceae_genomes.</title>
        <authorList>
            <person name="Li S.-H."/>
        </authorList>
    </citation>
    <scope>NUCLEOTIDE SEQUENCE [LARGE SCALE GENOMIC DNA]</scope>
    <source>
        <strain evidence="1 2">JH123</strain>
    </source>
</reference>
<evidence type="ECO:0008006" key="3">
    <source>
        <dbReference type="Google" id="ProtNLM"/>
    </source>
</evidence>
<accession>A0ABY6Q430</accession>
<dbReference type="EMBL" id="CP036501">
    <property type="protein sequence ID" value="UZP73402.1"/>
    <property type="molecule type" value="Genomic_DNA"/>
</dbReference>
<dbReference type="Proteomes" id="UP001317963">
    <property type="component" value="Chromosome"/>
</dbReference>
<dbReference type="InterPro" id="IPR011051">
    <property type="entry name" value="RmlC_Cupin_sf"/>
</dbReference>
<keyword evidence="2" id="KW-1185">Reference proteome</keyword>
<organism evidence="1 2">
    <name type="scientific">Candidatus Paraluminiphilus aquimaris</name>
    <dbReference type="NCBI Taxonomy" id="2518994"/>
    <lineage>
        <taxon>Bacteria</taxon>
        <taxon>Pseudomonadati</taxon>
        <taxon>Pseudomonadota</taxon>
        <taxon>Gammaproteobacteria</taxon>
        <taxon>Cellvibrionales</taxon>
        <taxon>Halieaceae</taxon>
        <taxon>Candidatus Paraluminiphilus</taxon>
    </lineage>
</organism>
<dbReference type="InterPro" id="IPR014710">
    <property type="entry name" value="RmlC-like_jellyroll"/>
</dbReference>
<protein>
    <recommendedName>
        <fullName evidence="3">ChrR-like cupin domain-containing protein</fullName>
    </recommendedName>
</protein>
<proteinExistence type="predicted"/>
<sequence length="148" mass="16644">MKINLLEPSHLDWQNYGPDTRFSYPIGYSGALLSYDGKDHIDLLYRWEPGKYCHFHRHLCEVRSTVLAGSLEVVTFEDGKEVSSIVREVGSYSHMPQGDVHMERGGPEGAVVLFNLYAPDGRLTEMLDETGTTLKTLTIGSVLKQFAH</sequence>
<name>A0ABY6Q430_9GAMM</name>
<gene>
    <name evidence="1" type="ORF">E0F26_01020</name>
</gene>
<dbReference type="Gene3D" id="2.60.120.10">
    <property type="entry name" value="Jelly Rolls"/>
    <property type="match status" value="1"/>
</dbReference>
<evidence type="ECO:0000313" key="1">
    <source>
        <dbReference type="EMBL" id="UZP73402.1"/>
    </source>
</evidence>
<evidence type="ECO:0000313" key="2">
    <source>
        <dbReference type="Proteomes" id="UP001317963"/>
    </source>
</evidence>